<gene>
    <name evidence="1" type="ORF">EV378_6775</name>
</gene>
<sequence length="122" mass="14207">MRETPAMTLADEFRQSQLDVCAELIRDTPYRPTRFLHEIGQHTGDEAVEFTCRLIMQPVISSSGFRRMLALDRATQTIEYQVLLEQWRPLFGERPDDVLDMARWRLTHHGVTPPDAVVAQRR</sequence>
<dbReference type="EMBL" id="SMFZ01000002">
    <property type="protein sequence ID" value="TCK22766.1"/>
    <property type="molecule type" value="Genomic_DNA"/>
</dbReference>
<keyword evidence="2" id="KW-1185">Reference proteome</keyword>
<protein>
    <submittedName>
        <fullName evidence="1">Uncharacterized protein</fullName>
    </submittedName>
</protein>
<evidence type="ECO:0000313" key="2">
    <source>
        <dbReference type="Proteomes" id="UP000295560"/>
    </source>
</evidence>
<proteinExistence type="predicted"/>
<name>A0A4V2PI06_PSEEN</name>
<organism evidence="1 2">
    <name type="scientific">Pseudonocardia endophytica</name>
    <dbReference type="NCBI Taxonomy" id="401976"/>
    <lineage>
        <taxon>Bacteria</taxon>
        <taxon>Bacillati</taxon>
        <taxon>Actinomycetota</taxon>
        <taxon>Actinomycetes</taxon>
        <taxon>Pseudonocardiales</taxon>
        <taxon>Pseudonocardiaceae</taxon>
        <taxon>Pseudonocardia</taxon>
    </lineage>
</organism>
<dbReference type="AlphaFoldDB" id="A0A4V2PI06"/>
<evidence type="ECO:0000313" key="1">
    <source>
        <dbReference type="EMBL" id="TCK22766.1"/>
    </source>
</evidence>
<reference evidence="1 2" key="1">
    <citation type="submission" date="2019-03" db="EMBL/GenBank/DDBJ databases">
        <title>Sequencing the genomes of 1000 actinobacteria strains.</title>
        <authorList>
            <person name="Klenk H.-P."/>
        </authorList>
    </citation>
    <scope>NUCLEOTIDE SEQUENCE [LARGE SCALE GENOMIC DNA]</scope>
    <source>
        <strain evidence="1 2">DSM 44969</strain>
    </source>
</reference>
<comment type="caution">
    <text evidence="1">The sequence shown here is derived from an EMBL/GenBank/DDBJ whole genome shotgun (WGS) entry which is preliminary data.</text>
</comment>
<dbReference type="Proteomes" id="UP000295560">
    <property type="component" value="Unassembled WGS sequence"/>
</dbReference>
<accession>A0A4V2PI06</accession>